<dbReference type="OrthoDB" id="9767366at2"/>
<dbReference type="InterPro" id="IPR032466">
    <property type="entry name" value="Metal_Hydrolase"/>
</dbReference>
<dbReference type="InterPro" id="IPR033932">
    <property type="entry name" value="YtcJ-like"/>
</dbReference>
<evidence type="ECO:0000259" key="1">
    <source>
        <dbReference type="Pfam" id="PF07969"/>
    </source>
</evidence>
<dbReference type="Gene3D" id="3.20.20.140">
    <property type="entry name" value="Metal-dependent hydrolases"/>
    <property type="match status" value="1"/>
</dbReference>
<dbReference type="SUPFAM" id="SSF51338">
    <property type="entry name" value="Composite domain of metallo-dependent hydrolases"/>
    <property type="match status" value="1"/>
</dbReference>
<reference evidence="2 3" key="1">
    <citation type="submission" date="2016-11" db="EMBL/GenBank/DDBJ databases">
        <authorList>
            <person name="Jaros S."/>
            <person name="Januszkiewicz K."/>
            <person name="Wedrychowicz H."/>
        </authorList>
    </citation>
    <scope>NUCLEOTIDE SEQUENCE [LARGE SCALE GENOMIC DNA]</scope>
    <source>
        <strain evidence="2 3">DSM 2631</strain>
    </source>
</reference>
<evidence type="ECO:0000313" key="3">
    <source>
        <dbReference type="Proteomes" id="UP000184035"/>
    </source>
</evidence>
<dbReference type="Proteomes" id="UP000184035">
    <property type="component" value="Unassembled WGS sequence"/>
</dbReference>
<keyword evidence="3" id="KW-1185">Reference proteome</keyword>
<dbReference type="AlphaFoldDB" id="A0A1M4X5U2"/>
<dbReference type="Gene3D" id="3.10.310.70">
    <property type="match status" value="1"/>
</dbReference>
<dbReference type="InterPro" id="IPR011059">
    <property type="entry name" value="Metal-dep_hydrolase_composite"/>
</dbReference>
<accession>A0A1M4X5U2</accession>
<dbReference type="CDD" id="cd01300">
    <property type="entry name" value="YtcJ_like"/>
    <property type="match status" value="1"/>
</dbReference>
<dbReference type="STRING" id="1533.SAMN05443638_1167"/>
<evidence type="ECO:0000313" key="2">
    <source>
        <dbReference type="EMBL" id="SHE88888.1"/>
    </source>
</evidence>
<dbReference type="SUPFAM" id="SSF51556">
    <property type="entry name" value="Metallo-dependent hydrolases"/>
    <property type="match status" value="1"/>
</dbReference>
<dbReference type="GO" id="GO:0016810">
    <property type="term" value="F:hydrolase activity, acting on carbon-nitrogen (but not peptide) bonds"/>
    <property type="evidence" value="ECO:0007669"/>
    <property type="project" value="InterPro"/>
</dbReference>
<protein>
    <recommendedName>
        <fullName evidence="1">Amidohydrolase 3 domain-containing protein</fullName>
    </recommendedName>
</protein>
<dbReference type="InterPro" id="IPR013108">
    <property type="entry name" value="Amidohydro_3"/>
</dbReference>
<name>A0A1M4X5U2_9CLOT</name>
<dbReference type="Pfam" id="PF07969">
    <property type="entry name" value="Amidohydro_3"/>
    <property type="match status" value="1"/>
</dbReference>
<sequence>MKKIIYYNGDILTMEDTNLYVEAILVEDGLIKKIGNKEEILRLKDNETEIIDLEGKTLMPSFIDAHSHISGFATGLAFANLDKCRSFQDIINTLNKFKEESELAPEDWIVGFGYDNNNLKEKKNPTKEVLDKVSKDHVIFISHISGHNGSTNSKGLEYFGITKDTKDPVGGKYGRELESNEPNGYLEEAAYRKCSLKVKRPSLKQMEGLFKKAEKIYESYGITTAQDGFIRDTEFKILKHMSDVKNIEMDIIGYIDLADSKHIYYDNKDFVNKYINRFKIGGFKIFLDGSPQERTAYLTKPYEGERTYRGYPNYPGEKVVELVEEALDCKEQLLAHTNGDAAADQYLDAFKKAIKSEKYNDIYRPVMIHSQIVREDQVADMKKINMIPSYFVAHTYFWGDVHIKNLGKERAFKISPVKTTVNLGEITYTLHQDTPVILPDMVFTIWCAVNRITKSGVIIGPDERVTTIEALKAVTINAAYQYFEENIKGSIKEGKLADLIILDKNPLKVDKMDIKDIKVIETIKEGKVLYKKVSN</sequence>
<feature type="domain" description="Amidohydrolase 3" evidence="1">
    <location>
        <begin position="49"/>
        <end position="530"/>
    </location>
</feature>
<dbReference type="PANTHER" id="PTHR22642">
    <property type="entry name" value="IMIDAZOLONEPROPIONASE"/>
    <property type="match status" value="1"/>
</dbReference>
<gene>
    <name evidence="2" type="ORF">SAMN05443638_1167</name>
</gene>
<organism evidence="2 3">
    <name type="scientific">Clostridium fallax</name>
    <dbReference type="NCBI Taxonomy" id="1533"/>
    <lineage>
        <taxon>Bacteria</taxon>
        <taxon>Bacillati</taxon>
        <taxon>Bacillota</taxon>
        <taxon>Clostridia</taxon>
        <taxon>Eubacteriales</taxon>
        <taxon>Clostridiaceae</taxon>
        <taxon>Clostridium</taxon>
    </lineage>
</organism>
<dbReference type="RefSeq" id="WP_072896337.1">
    <property type="nucleotide sequence ID" value="NZ_FQVM01000016.1"/>
</dbReference>
<dbReference type="PANTHER" id="PTHR22642:SF2">
    <property type="entry name" value="PROTEIN LONG AFTER FAR-RED 3"/>
    <property type="match status" value="1"/>
</dbReference>
<dbReference type="EMBL" id="FQVM01000016">
    <property type="protein sequence ID" value="SHE88888.1"/>
    <property type="molecule type" value="Genomic_DNA"/>
</dbReference>
<proteinExistence type="predicted"/>
<dbReference type="Gene3D" id="2.30.40.10">
    <property type="entry name" value="Urease, subunit C, domain 1"/>
    <property type="match status" value="1"/>
</dbReference>